<organism evidence="1 2">
    <name type="scientific">Crotalaria pallida</name>
    <name type="common">Smooth rattlebox</name>
    <name type="synonym">Crotalaria striata</name>
    <dbReference type="NCBI Taxonomy" id="3830"/>
    <lineage>
        <taxon>Eukaryota</taxon>
        <taxon>Viridiplantae</taxon>
        <taxon>Streptophyta</taxon>
        <taxon>Embryophyta</taxon>
        <taxon>Tracheophyta</taxon>
        <taxon>Spermatophyta</taxon>
        <taxon>Magnoliopsida</taxon>
        <taxon>eudicotyledons</taxon>
        <taxon>Gunneridae</taxon>
        <taxon>Pentapetalae</taxon>
        <taxon>rosids</taxon>
        <taxon>fabids</taxon>
        <taxon>Fabales</taxon>
        <taxon>Fabaceae</taxon>
        <taxon>Papilionoideae</taxon>
        <taxon>50 kb inversion clade</taxon>
        <taxon>genistoids sensu lato</taxon>
        <taxon>core genistoids</taxon>
        <taxon>Crotalarieae</taxon>
        <taxon>Crotalaria</taxon>
    </lineage>
</organism>
<accession>A0AAN9ESV8</accession>
<dbReference type="GO" id="GO:2000762">
    <property type="term" value="P:regulation of phenylpropanoid metabolic process"/>
    <property type="evidence" value="ECO:0007669"/>
    <property type="project" value="InterPro"/>
</dbReference>
<name>A0AAN9ESV8_CROPI</name>
<comment type="caution">
    <text evidence="1">The sequence shown here is derived from an EMBL/GenBank/DDBJ whole genome shotgun (WGS) entry which is preliminary data.</text>
</comment>
<dbReference type="Proteomes" id="UP001372338">
    <property type="component" value="Unassembled WGS sequence"/>
</dbReference>
<evidence type="ECO:0000313" key="2">
    <source>
        <dbReference type="Proteomes" id="UP001372338"/>
    </source>
</evidence>
<proteinExistence type="predicted"/>
<evidence type="ECO:0000313" key="1">
    <source>
        <dbReference type="EMBL" id="KAK7259338.1"/>
    </source>
</evidence>
<reference evidence="1 2" key="1">
    <citation type="submission" date="2024-01" db="EMBL/GenBank/DDBJ databases">
        <title>The genomes of 5 underutilized Papilionoideae crops provide insights into root nodulation and disease resistanc.</title>
        <authorList>
            <person name="Yuan L."/>
        </authorList>
    </citation>
    <scope>NUCLEOTIDE SEQUENCE [LARGE SCALE GENOMIC DNA]</scope>
    <source>
        <strain evidence="1">ZHUSHIDOU_FW_LH</strain>
        <tissue evidence="1">Leaf</tissue>
    </source>
</reference>
<gene>
    <name evidence="1" type="ORF">RIF29_24942</name>
</gene>
<keyword evidence="2" id="KW-1185">Reference proteome</keyword>
<dbReference type="EMBL" id="JAYWIO010000005">
    <property type="protein sequence ID" value="KAK7259338.1"/>
    <property type="molecule type" value="Genomic_DNA"/>
</dbReference>
<dbReference type="PANTHER" id="PTHR33739">
    <property type="entry name" value="OS07G0681500 PROTEIN"/>
    <property type="match status" value="1"/>
</dbReference>
<dbReference type="AlphaFoldDB" id="A0AAN9ESV8"/>
<dbReference type="InterPro" id="IPR039638">
    <property type="entry name" value="MED33A/B"/>
</dbReference>
<sequence length="322" mass="35661">MCLGERRTRTRTRRVEHKIRKCEKGSPSSSAAPLRKGNTVLRLLRCLSSSSSLCSTATPFVSRLREGGSYHASLTIEALISLCFSDHGQEGQEERRIHGGYEEKPVDAEDGSLLKKLLKMAHSPNLKTWSLTLHRGIAHIRVRGAFDKFLTMYTKYQSSEKVDQLSLSEITANLSNHALYGGADKGTVEHDIKTRYSGPSKDALAYLNKLREDNMFSDILVQISPPEIGHSFPKLKLRYKPSLSSLSSGTVAYLEVTHGVWKHVPMNVIDWPSPAAVLHSVESEIKAILTYVGVEVPNCYSGAAVCSCSHQYDPPLVSVTDY</sequence>
<dbReference type="GO" id="GO:0016592">
    <property type="term" value="C:mediator complex"/>
    <property type="evidence" value="ECO:0007669"/>
    <property type="project" value="InterPro"/>
</dbReference>
<dbReference type="PANTHER" id="PTHR33739:SF3">
    <property type="entry name" value="OS07G0681500 PROTEIN"/>
    <property type="match status" value="1"/>
</dbReference>
<protein>
    <submittedName>
        <fullName evidence="1">Uncharacterized protein</fullName>
    </submittedName>
</protein>